<dbReference type="PANTHER" id="PTHR43308">
    <property type="entry name" value="OUTER MEMBRANE PROTEIN ALPHA-RELATED"/>
    <property type="match status" value="1"/>
</dbReference>
<dbReference type="KEGG" id="ned:HUN01_33780"/>
<dbReference type="InterPro" id="IPR051465">
    <property type="entry name" value="Cell_Envelope_Struct_Comp"/>
</dbReference>
<evidence type="ECO:0000256" key="1">
    <source>
        <dbReference type="RuleBase" id="RU363072"/>
    </source>
</evidence>
<dbReference type="GO" id="GO:0008643">
    <property type="term" value="P:carbohydrate transport"/>
    <property type="evidence" value="ECO:0007669"/>
    <property type="project" value="InterPro"/>
</dbReference>
<name>A0A7D7LG07_9NOSO</name>
<accession>A0A7D7LG07</accession>
<dbReference type="InterPro" id="IPR001119">
    <property type="entry name" value="SLH_dom"/>
</dbReference>
<gene>
    <name evidence="3" type="ORF">HUN01_33780</name>
</gene>
<keyword evidence="4" id="KW-1185">Reference proteome</keyword>
<proteinExistence type="inferred from homology"/>
<dbReference type="SUPFAM" id="SSF56935">
    <property type="entry name" value="Porins"/>
    <property type="match status" value="1"/>
</dbReference>
<reference evidence="4" key="1">
    <citation type="submission" date="2020-06" db="EMBL/GenBank/DDBJ databases">
        <title>Nostoc edaphicum CCNP1411 genome.</title>
        <authorList>
            <person name="Fidor A."/>
            <person name="Grabski M."/>
            <person name="Gawor J."/>
            <person name="Gromadka R."/>
            <person name="Wegrzyn G."/>
            <person name="Mazur-Marzec H."/>
        </authorList>
    </citation>
    <scope>NUCLEOTIDE SEQUENCE [LARGE SCALE GENOMIC DNA]</scope>
    <source>
        <strain evidence="4">CCNP1411</strain>
    </source>
</reference>
<dbReference type="Proteomes" id="UP000514713">
    <property type="component" value="Chromosome"/>
</dbReference>
<dbReference type="InterPro" id="IPR007049">
    <property type="entry name" value="Carb-sel_porin_OprB"/>
</dbReference>
<dbReference type="PROSITE" id="PS51272">
    <property type="entry name" value="SLH"/>
    <property type="match status" value="1"/>
</dbReference>
<dbReference type="AlphaFoldDB" id="A0A7D7LG07"/>
<evidence type="ECO:0000259" key="2">
    <source>
        <dbReference type="PROSITE" id="PS51272"/>
    </source>
</evidence>
<dbReference type="GO" id="GO:0015288">
    <property type="term" value="F:porin activity"/>
    <property type="evidence" value="ECO:0007669"/>
    <property type="project" value="InterPro"/>
</dbReference>
<organism evidence="3 4">
    <name type="scientific">Nostoc edaphicum CCNP1411</name>
    <dbReference type="NCBI Taxonomy" id="1472755"/>
    <lineage>
        <taxon>Bacteria</taxon>
        <taxon>Bacillati</taxon>
        <taxon>Cyanobacteriota</taxon>
        <taxon>Cyanophyceae</taxon>
        <taxon>Nostocales</taxon>
        <taxon>Nostocaceae</taxon>
        <taxon>Nostoc</taxon>
    </lineage>
</organism>
<evidence type="ECO:0000313" key="4">
    <source>
        <dbReference type="Proteomes" id="UP000514713"/>
    </source>
</evidence>
<dbReference type="PANTHER" id="PTHR43308:SF1">
    <property type="entry name" value="OUTER MEMBRANE PROTEIN ALPHA"/>
    <property type="match status" value="1"/>
</dbReference>
<comment type="similarity">
    <text evidence="1">Belongs to the OprB family.</text>
</comment>
<dbReference type="RefSeq" id="WP_181929816.1">
    <property type="nucleotide sequence ID" value="NZ_CP054698.1"/>
</dbReference>
<sequence length="491" mass="53833">MKAFEALQETVMITPVSQFSDVQFTDWAFVALQSLVEKYSCITGYPDKTFKGNQILTRYEFAAGLSTCISTINQQFGSQLSKTAPEDVTTIKKLQYEFATELAALENRVENLEVNSAVLRSQQFSTTTRLSGSFVAVASGITGDSADGDRETNINSNLALNYRARLNLITSFTGQDRLLVRLQSANRVPNFNGASATNMTRQSFEVGNSDSSMNLNLLEYRFPVAENLNFYIYGNAASHHYYATVVNPDFASFGGAKGSPSRFSERNPIYRIGFISPAGVAAVYNNKTIRLDVGYLAENAETGNEGLFGGNYSALAQLSFKPSPNTEFGLAYVRSYVPDGNLLHRTGSNFANIPFGTGVPLIVNAYGVQALWRITPKIAVSSWVGYMNAERVDGVNGNANIINYAVNLAFPDLFTEKAVGGIGFGMPPKVMTNTINNREDKVTGLHFEAFYQYPLTENITVIPGIIYLTQPNHNDVNGDILFGSIRTVFSF</sequence>
<feature type="domain" description="SLH" evidence="2">
    <location>
        <begin position="15"/>
        <end position="79"/>
    </location>
</feature>
<protein>
    <submittedName>
        <fullName evidence="3">Iron uptake porin</fullName>
    </submittedName>
</protein>
<evidence type="ECO:0000313" key="3">
    <source>
        <dbReference type="EMBL" id="QMS92318.1"/>
    </source>
</evidence>
<dbReference type="Pfam" id="PF00395">
    <property type="entry name" value="SLH"/>
    <property type="match status" value="1"/>
</dbReference>
<dbReference type="NCBIfam" id="NF033921">
    <property type="entry name" value="por_somb"/>
    <property type="match status" value="1"/>
</dbReference>
<dbReference type="Pfam" id="PF04966">
    <property type="entry name" value="OprB"/>
    <property type="match status" value="1"/>
</dbReference>
<dbReference type="EMBL" id="CP054698">
    <property type="protein sequence ID" value="QMS92318.1"/>
    <property type="molecule type" value="Genomic_DNA"/>
</dbReference>
<dbReference type="InterPro" id="IPR047684">
    <property type="entry name" value="Por_som-like"/>
</dbReference>
<dbReference type="GO" id="GO:0016020">
    <property type="term" value="C:membrane"/>
    <property type="evidence" value="ECO:0007669"/>
    <property type="project" value="InterPro"/>
</dbReference>